<reference evidence="11 12" key="1">
    <citation type="journal article" date="2015" name="Nature">
        <title>rRNA introns, odd ribosomes, and small enigmatic genomes across a large radiation of phyla.</title>
        <authorList>
            <person name="Brown C.T."/>
            <person name="Hug L.A."/>
            <person name="Thomas B.C."/>
            <person name="Sharon I."/>
            <person name="Castelle C.J."/>
            <person name="Singh A."/>
            <person name="Wilkins M.J."/>
            <person name="Williams K.H."/>
            <person name="Banfield J.F."/>
        </authorList>
    </citation>
    <scope>NUCLEOTIDE SEQUENCE [LARGE SCALE GENOMIC DNA]</scope>
</reference>
<comment type="caution">
    <text evidence="11">The sequence shown here is derived from an EMBL/GenBank/DDBJ whole genome shotgun (WGS) entry which is preliminary data.</text>
</comment>
<comment type="subcellular location">
    <subcellularLocation>
        <location evidence="10">Cell membrane</location>
        <topology evidence="10">Peripheral membrane protein</topology>
    </subcellularLocation>
    <subcellularLocation>
        <location evidence="2">Membrane</location>
        <topology evidence="2">Peripheral membrane protein</topology>
    </subcellularLocation>
</comment>
<dbReference type="GO" id="GO:0005886">
    <property type="term" value="C:plasma membrane"/>
    <property type="evidence" value="ECO:0007669"/>
    <property type="project" value="UniProtKB-SubCell"/>
</dbReference>
<proteinExistence type="inferred from homology"/>
<gene>
    <name evidence="10" type="primary">atpG</name>
    <name evidence="11" type="ORF">US52_C0050G0005</name>
</gene>
<evidence type="ECO:0000256" key="6">
    <source>
        <dbReference type="ARBA" id="ARBA00023065"/>
    </source>
</evidence>
<dbReference type="GO" id="GO:0005524">
    <property type="term" value="F:ATP binding"/>
    <property type="evidence" value="ECO:0007669"/>
    <property type="project" value="UniProtKB-UniRule"/>
</dbReference>
<comment type="subunit">
    <text evidence="10">F-type ATPases have 2 components, CF(1) - the catalytic core - and CF(0) - the membrane proton channel. CF(1) has five subunits: alpha(3), beta(3), gamma(1), delta(1), epsilon(1). CF(0) has three main subunits: a, b and c.</text>
</comment>
<dbReference type="PRINTS" id="PR00126">
    <property type="entry name" value="ATPASEGAMMA"/>
</dbReference>
<evidence type="ECO:0000256" key="9">
    <source>
        <dbReference type="ARBA" id="ARBA00023310"/>
    </source>
</evidence>
<dbReference type="CDD" id="cd12151">
    <property type="entry name" value="F1-ATPase_gamma"/>
    <property type="match status" value="1"/>
</dbReference>
<dbReference type="GO" id="GO:0045259">
    <property type="term" value="C:proton-transporting ATP synthase complex"/>
    <property type="evidence" value="ECO:0007669"/>
    <property type="project" value="UniProtKB-KW"/>
</dbReference>
<evidence type="ECO:0000256" key="2">
    <source>
        <dbReference type="ARBA" id="ARBA00004170"/>
    </source>
</evidence>
<dbReference type="InterPro" id="IPR035968">
    <property type="entry name" value="ATP_synth_F1_ATPase_gsu"/>
</dbReference>
<evidence type="ECO:0000313" key="11">
    <source>
        <dbReference type="EMBL" id="KKQ34689.1"/>
    </source>
</evidence>
<protein>
    <recommendedName>
        <fullName evidence="10">ATP synthase gamma chain</fullName>
    </recommendedName>
    <alternativeName>
        <fullName evidence="10">ATP synthase F1 sector gamma subunit</fullName>
    </alternativeName>
    <alternativeName>
        <fullName evidence="10">F-ATPase gamma subunit</fullName>
    </alternativeName>
</protein>
<comment type="function">
    <text evidence="1 10">Produces ATP from ADP in the presence of a proton gradient across the membrane. The gamma chain is believed to be important in regulating ATPase activity and the flow of protons through the CF(0) complex.</text>
</comment>
<keyword evidence="7 10" id="KW-0472">Membrane</keyword>
<keyword evidence="8 10" id="KW-0139">CF(1)</keyword>
<dbReference type="NCBIfam" id="TIGR01146">
    <property type="entry name" value="ATPsyn_F1gamma"/>
    <property type="match status" value="1"/>
</dbReference>
<sequence length="297" mass="33252">MATTREIKRRIKSIDSTAQITKALQMMSASKMAKAQQVASESVPYAEGLYEIVNLIGDVKGYKSPYIREIAKVEKAVIVLVGPTRGFVGTQVSALAYDAKIYLDEFKRKNTGVEISAICVNSLGLKLAKLLGIDVRLSFLDIAELPGVYDLEALIKVLREGFEAGEFDEVHIAYTHFVNTIIQKPVIKKLLPIKFEELAKQLQEKEIKKETNFLFEPGRDKVLDKLLPEYFEMQVLSALLESKASEESARMIAMKNATDNAIELRDKLFLKYNRTRQSKITAEIIDIVSGSLNSQNG</sequence>
<evidence type="ECO:0000256" key="4">
    <source>
        <dbReference type="ARBA" id="ARBA00022448"/>
    </source>
</evidence>
<dbReference type="PANTHER" id="PTHR11693">
    <property type="entry name" value="ATP SYNTHASE GAMMA CHAIN"/>
    <property type="match status" value="1"/>
</dbReference>
<evidence type="ECO:0000256" key="5">
    <source>
        <dbReference type="ARBA" id="ARBA00022781"/>
    </source>
</evidence>
<dbReference type="PATRIC" id="fig|1619087.5.peg.593"/>
<evidence type="ECO:0000256" key="3">
    <source>
        <dbReference type="ARBA" id="ARBA00007681"/>
    </source>
</evidence>
<evidence type="ECO:0000256" key="1">
    <source>
        <dbReference type="ARBA" id="ARBA00003456"/>
    </source>
</evidence>
<organism evidence="11 12">
    <name type="scientific">candidate division WS6 bacterium GW2011_GWA2_37_6</name>
    <dbReference type="NCBI Taxonomy" id="1619087"/>
    <lineage>
        <taxon>Bacteria</taxon>
        <taxon>Candidatus Dojkabacteria</taxon>
    </lineage>
</organism>
<keyword evidence="5 10" id="KW-0375">Hydrogen ion transport</keyword>
<evidence type="ECO:0000256" key="8">
    <source>
        <dbReference type="ARBA" id="ARBA00023196"/>
    </source>
</evidence>
<dbReference type="SUPFAM" id="SSF52943">
    <property type="entry name" value="ATP synthase (F1-ATPase), gamma subunit"/>
    <property type="match status" value="1"/>
</dbReference>
<dbReference type="HAMAP" id="MF_00815">
    <property type="entry name" value="ATP_synth_gamma_bact"/>
    <property type="match status" value="1"/>
</dbReference>
<dbReference type="Pfam" id="PF00231">
    <property type="entry name" value="ATP-synt"/>
    <property type="match status" value="1"/>
</dbReference>
<keyword evidence="6 10" id="KW-0406">Ion transport</keyword>
<keyword evidence="4 10" id="KW-0813">Transport</keyword>
<dbReference type="AlphaFoldDB" id="A0A0G0JD39"/>
<name>A0A0G0JD39_9BACT</name>
<dbReference type="GO" id="GO:0046933">
    <property type="term" value="F:proton-transporting ATP synthase activity, rotational mechanism"/>
    <property type="evidence" value="ECO:0007669"/>
    <property type="project" value="UniProtKB-UniRule"/>
</dbReference>
<keyword evidence="9 10" id="KW-0066">ATP synthesis</keyword>
<evidence type="ECO:0000256" key="10">
    <source>
        <dbReference type="HAMAP-Rule" id="MF_00815"/>
    </source>
</evidence>
<keyword evidence="10" id="KW-1003">Cell membrane</keyword>
<dbReference type="Gene3D" id="1.10.287.80">
    <property type="entry name" value="ATP synthase, gamma subunit, helix hairpin domain"/>
    <property type="match status" value="1"/>
</dbReference>
<dbReference type="EMBL" id="LBTH01000050">
    <property type="protein sequence ID" value="KKQ34689.1"/>
    <property type="molecule type" value="Genomic_DNA"/>
</dbReference>
<accession>A0A0G0JD39</accession>
<dbReference type="GO" id="GO:0042777">
    <property type="term" value="P:proton motive force-driven plasma membrane ATP synthesis"/>
    <property type="evidence" value="ECO:0007669"/>
    <property type="project" value="UniProtKB-UniRule"/>
</dbReference>
<comment type="similarity">
    <text evidence="3 10">Belongs to the ATPase gamma chain family.</text>
</comment>
<dbReference type="InterPro" id="IPR000131">
    <property type="entry name" value="ATP_synth_F1_gsu"/>
</dbReference>
<evidence type="ECO:0000256" key="7">
    <source>
        <dbReference type="ARBA" id="ARBA00023136"/>
    </source>
</evidence>
<dbReference type="Proteomes" id="UP000034852">
    <property type="component" value="Unassembled WGS sequence"/>
</dbReference>
<dbReference type="PANTHER" id="PTHR11693:SF22">
    <property type="entry name" value="ATP SYNTHASE SUBUNIT GAMMA, MITOCHONDRIAL"/>
    <property type="match status" value="1"/>
</dbReference>
<evidence type="ECO:0000313" key="12">
    <source>
        <dbReference type="Proteomes" id="UP000034852"/>
    </source>
</evidence>
<dbReference type="Gene3D" id="3.40.1380.10">
    <property type="match status" value="1"/>
</dbReference>